<reference evidence="1 2" key="1">
    <citation type="submission" date="2020-08" db="EMBL/GenBank/DDBJ databases">
        <title>Genomic Encyclopedia of Type Strains, Phase IV (KMG-IV): sequencing the most valuable type-strain genomes for metagenomic binning, comparative biology and taxonomic classification.</title>
        <authorList>
            <person name="Goeker M."/>
        </authorList>
    </citation>
    <scope>NUCLEOTIDE SEQUENCE [LARGE SCALE GENOMIC DNA]</scope>
    <source>
        <strain evidence="1 2">DSM 103377</strain>
    </source>
</reference>
<dbReference type="RefSeq" id="WP_184009674.1">
    <property type="nucleotide sequence ID" value="NZ_JACIJS010000003.1"/>
</dbReference>
<keyword evidence="1" id="KW-0560">Oxidoreductase</keyword>
<sequence>MSDTVTITRARVRGMITLRGDLDSSVLRKAVEVIASMPAQRSIARKGDNAAAWMSPDELLLMVPHDAVSQTITDLSGALEGTHHLVADVSDARAIFSVNGPAWREVLAKGAPVDFHSFGTDEVRRTRIGQVAAAFWPTAQGAEVICFASVADYMQAWLTTSATEGTLPDILPRG</sequence>
<dbReference type="EC" id="1.5.3.1" evidence="1"/>
<evidence type="ECO:0000313" key="2">
    <source>
        <dbReference type="Proteomes" id="UP000553766"/>
    </source>
</evidence>
<proteinExistence type="predicted"/>
<organism evidence="1 2">
    <name type="scientific">Rubricella aquisinus</name>
    <dbReference type="NCBI Taxonomy" id="2028108"/>
    <lineage>
        <taxon>Bacteria</taxon>
        <taxon>Pseudomonadati</taxon>
        <taxon>Pseudomonadota</taxon>
        <taxon>Alphaproteobacteria</taxon>
        <taxon>Rhodobacterales</taxon>
        <taxon>Paracoccaceae</taxon>
        <taxon>Rubricella</taxon>
    </lineage>
</organism>
<dbReference type="SUPFAM" id="SSF103025">
    <property type="entry name" value="Folate-binding domain"/>
    <property type="match status" value="1"/>
</dbReference>
<keyword evidence="2" id="KW-1185">Reference proteome</keyword>
<comment type="caution">
    <text evidence="1">The sequence shown here is derived from an EMBL/GenBank/DDBJ whole genome shotgun (WGS) entry which is preliminary data.</text>
</comment>
<dbReference type="Pfam" id="PF04268">
    <property type="entry name" value="SoxG"/>
    <property type="match status" value="1"/>
</dbReference>
<protein>
    <submittedName>
        <fullName evidence="1">Sarcosine oxidase subunit gamma</fullName>
        <ecNumber evidence="1">1.5.3.1</ecNumber>
    </submittedName>
</protein>
<dbReference type="EMBL" id="JACIJS010000003">
    <property type="protein sequence ID" value="MBB5515268.1"/>
    <property type="molecule type" value="Genomic_DNA"/>
</dbReference>
<dbReference type="GO" id="GO:0008115">
    <property type="term" value="F:sarcosine oxidase activity"/>
    <property type="evidence" value="ECO:0007669"/>
    <property type="project" value="UniProtKB-EC"/>
</dbReference>
<dbReference type="InterPro" id="IPR027266">
    <property type="entry name" value="TrmE/GcvT-like"/>
</dbReference>
<name>A0A840WJJ3_9RHOB</name>
<gene>
    <name evidence="1" type="ORF">FHS89_001278</name>
</gene>
<evidence type="ECO:0000313" key="1">
    <source>
        <dbReference type="EMBL" id="MBB5515268.1"/>
    </source>
</evidence>
<accession>A0A840WJJ3</accession>
<dbReference type="AlphaFoldDB" id="A0A840WJJ3"/>
<dbReference type="Gene3D" id="3.30.70.1520">
    <property type="entry name" value="Heterotetrameric sarcosine oxidase"/>
    <property type="match status" value="1"/>
</dbReference>
<dbReference type="Proteomes" id="UP000553766">
    <property type="component" value="Unassembled WGS sequence"/>
</dbReference>
<dbReference type="InterPro" id="IPR007375">
    <property type="entry name" value="SoxG"/>
</dbReference>
<dbReference type="Gene3D" id="3.30.1360.120">
    <property type="entry name" value="Probable tRNA modification gtpase trme, domain 1"/>
    <property type="match status" value="1"/>
</dbReference>